<organism evidence="2 3">
    <name type="scientific">Guyanagaster necrorhizus</name>
    <dbReference type="NCBI Taxonomy" id="856835"/>
    <lineage>
        <taxon>Eukaryota</taxon>
        <taxon>Fungi</taxon>
        <taxon>Dikarya</taxon>
        <taxon>Basidiomycota</taxon>
        <taxon>Agaricomycotina</taxon>
        <taxon>Agaricomycetes</taxon>
        <taxon>Agaricomycetidae</taxon>
        <taxon>Agaricales</taxon>
        <taxon>Marasmiineae</taxon>
        <taxon>Physalacriaceae</taxon>
        <taxon>Guyanagaster</taxon>
    </lineage>
</organism>
<keyword evidence="1" id="KW-0812">Transmembrane</keyword>
<evidence type="ECO:0000256" key="1">
    <source>
        <dbReference type="SAM" id="Phobius"/>
    </source>
</evidence>
<evidence type="ECO:0000313" key="3">
    <source>
        <dbReference type="Proteomes" id="UP000812287"/>
    </source>
</evidence>
<reference evidence="2" key="1">
    <citation type="submission" date="2020-11" db="EMBL/GenBank/DDBJ databases">
        <title>Adaptations for nitrogen fixation in a non-lichenized fungal sporocarp promotes dispersal by wood-feeding termites.</title>
        <authorList>
            <consortium name="DOE Joint Genome Institute"/>
            <person name="Koch R.A."/>
            <person name="Yoon G."/>
            <person name="Arayal U."/>
            <person name="Lail K."/>
            <person name="Amirebrahimi M."/>
            <person name="Labutti K."/>
            <person name="Lipzen A."/>
            <person name="Riley R."/>
            <person name="Barry K."/>
            <person name="Henrissat B."/>
            <person name="Grigoriev I.V."/>
            <person name="Herr J.R."/>
            <person name="Aime M.C."/>
        </authorList>
    </citation>
    <scope>NUCLEOTIDE SEQUENCE</scope>
    <source>
        <strain evidence="2">MCA 3950</strain>
    </source>
</reference>
<keyword evidence="1" id="KW-0472">Membrane</keyword>
<sequence length="67" mass="7211">MPVQILPPHSAKISISGGELNGERVDSSKNFVVFPISSVISPFGAGPSFLVSIFFESGYLVYPRLIN</sequence>
<dbReference type="GeneID" id="66100222"/>
<feature type="transmembrane region" description="Helical" evidence="1">
    <location>
        <begin position="31"/>
        <end position="55"/>
    </location>
</feature>
<dbReference type="Proteomes" id="UP000812287">
    <property type="component" value="Unassembled WGS sequence"/>
</dbReference>
<keyword evidence="1" id="KW-1133">Transmembrane helix</keyword>
<proteinExistence type="predicted"/>
<name>A0A9P7VGQ9_9AGAR</name>
<dbReference type="AlphaFoldDB" id="A0A9P7VGQ9"/>
<evidence type="ECO:0000313" key="2">
    <source>
        <dbReference type="EMBL" id="KAG7440698.1"/>
    </source>
</evidence>
<protein>
    <submittedName>
        <fullName evidence="2">Uncharacterized protein</fullName>
    </submittedName>
</protein>
<accession>A0A9P7VGQ9</accession>
<keyword evidence="3" id="KW-1185">Reference proteome</keyword>
<dbReference type="EMBL" id="MU250568">
    <property type="protein sequence ID" value="KAG7440698.1"/>
    <property type="molecule type" value="Genomic_DNA"/>
</dbReference>
<comment type="caution">
    <text evidence="2">The sequence shown here is derived from an EMBL/GenBank/DDBJ whole genome shotgun (WGS) entry which is preliminary data.</text>
</comment>
<gene>
    <name evidence="2" type="ORF">BT62DRAFT_1012473</name>
</gene>
<dbReference type="RefSeq" id="XP_043034198.1">
    <property type="nucleotide sequence ID" value="XM_043177935.1"/>
</dbReference>